<accession>A0ACB9FIU6</accession>
<dbReference type="EMBL" id="CM042047">
    <property type="protein sequence ID" value="KAI3770621.1"/>
    <property type="molecule type" value="Genomic_DNA"/>
</dbReference>
<comment type="caution">
    <text evidence="1">The sequence shown here is derived from an EMBL/GenBank/DDBJ whole genome shotgun (WGS) entry which is preliminary data.</text>
</comment>
<evidence type="ECO:0000313" key="2">
    <source>
        <dbReference type="Proteomes" id="UP001055879"/>
    </source>
</evidence>
<protein>
    <submittedName>
        <fullName evidence="1">Uncharacterized protein</fullName>
    </submittedName>
</protein>
<keyword evidence="2" id="KW-1185">Reference proteome</keyword>
<evidence type="ECO:0000313" key="1">
    <source>
        <dbReference type="EMBL" id="KAI3770621.1"/>
    </source>
</evidence>
<reference evidence="1 2" key="2">
    <citation type="journal article" date="2022" name="Mol. Ecol. Resour.">
        <title>The genomes of chicory, endive, great burdock and yacon provide insights into Asteraceae paleo-polyploidization history and plant inulin production.</title>
        <authorList>
            <person name="Fan W."/>
            <person name="Wang S."/>
            <person name="Wang H."/>
            <person name="Wang A."/>
            <person name="Jiang F."/>
            <person name="Liu H."/>
            <person name="Zhao H."/>
            <person name="Xu D."/>
            <person name="Zhang Y."/>
        </authorList>
    </citation>
    <scope>NUCLEOTIDE SEQUENCE [LARGE SCALE GENOMIC DNA]</scope>
    <source>
        <strain evidence="2">cv. Niubang</strain>
    </source>
</reference>
<organism evidence="1 2">
    <name type="scientific">Arctium lappa</name>
    <name type="common">Greater burdock</name>
    <name type="synonym">Lappa major</name>
    <dbReference type="NCBI Taxonomy" id="4217"/>
    <lineage>
        <taxon>Eukaryota</taxon>
        <taxon>Viridiplantae</taxon>
        <taxon>Streptophyta</taxon>
        <taxon>Embryophyta</taxon>
        <taxon>Tracheophyta</taxon>
        <taxon>Spermatophyta</taxon>
        <taxon>Magnoliopsida</taxon>
        <taxon>eudicotyledons</taxon>
        <taxon>Gunneridae</taxon>
        <taxon>Pentapetalae</taxon>
        <taxon>asterids</taxon>
        <taxon>campanulids</taxon>
        <taxon>Asterales</taxon>
        <taxon>Asteraceae</taxon>
        <taxon>Carduoideae</taxon>
        <taxon>Cardueae</taxon>
        <taxon>Arctiinae</taxon>
        <taxon>Arctium</taxon>
    </lineage>
</organism>
<dbReference type="Proteomes" id="UP001055879">
    <property type="component" value="Linkage Group LG01"/>
</dbReference>
<gene>
    <name evidence="1" type="ORF">L6452_01761</name>
</gene>
<reference evidence="2" key="1">
    <citation type="journal article" date="2022" name="Mol. Ecol. Resour.">
        <title>The genomes of chicory, endive, great burdock and yacon provide insights into Asteraceae palaeo-polyploidization history and plant inulin production.</title>
        <authorList>
            <person name="Fan W."/>
            <person name="Wang S."/>
            <person name="Wang H."/>
            <person name="Wang A."/>
            <person name="Jiang F."/>
            <person name="Liu H."/>
            <person name="Zhao H."/>
            <person name="Xu D."/>
            <person name="Zhang Y."/>
        </authorList>
    </citation>
    <scope>NUCLEOTIDE SEQUENCE [LARGE SCALE GENOMIC DNA]</scope>
    <source>
        <strain evidence="2">cv. Niubang</strain>
    </source>
</reference>
<name>A0ACB9FIU6_ARCLA</name>
<sequence>MDALSKDVKEMQPTLSSVETEITSLASKAEVVYLSFQTIEAQPPQSSKAQLEEEDDYSDDPEDLRRSLLDSLSNTPLVLSTVGLNMDALSKDVKEMQPTLSSVETKITSLASKAEVILIPSTSKSVTTTEPSVIVGDEESDDDDKEGDEESDDKDKEDDEENDSEYGS</sequence>
<proteinExistence type="predicted"/>